<dbReference type="eggNOG" id="KOG0744">
    <property type="taxonomic scope" value="Eukaryota"/>
</dbReference>
<dbReference type="InterPro" id="IPR001270">
    <property type="entry name" value="ClpA/B"/>
</dbReference>
<dbReference type="PROSITE" id="PS00674">
    <property type="entry name" value="AAA"/>
    <property type="match status" value="1"/>
</dbReference>
<comment type="similarity">
    <text evidence="1">Belongs to the AAA ATPase family. PCH2 subfamily.</text>
</comment>
<dbReference type="InterPro" id="IPR044539">
    <property type="entry name" value="Pch2-like"/>
</dbReference>
<dbReference type="GO" id="GO:0005694">
    <property type="term" value="C:chromosome"/>
    <property type="evidence" value="ECO:0007669"/>
    <property type="project" value="TreeGrafter"/>
</dbReference>
<evidence type="ECO:0000256" key="5">
    <source>
        <dbReference type="RuleBase" id="RU003651"/>
    </source>
</evidence>
<dbReference type="OrthoDB" id="10042665at2759"/>
<dbReference type="HOGENOM" id="CLU_028208_0_1_1"/>
<dbReference type="SMART" id="SM00382">
    <property type="entry name" value="AAA"/>
    <property type="match status" value="1"/>
</dbReference>
<dbReference type="InterPro" id="IPR003959">
    <property type="entry name" value="ATPase_AAA_core"/>
</dbReference>
<dbReference type="STRING" id="7260.B4N9B0"/>
<dbReference type="EMBL" id="CH964232">
    <property type="protein sequence ID" value="EDW80543.1"/>
    <property type="molecule type" value="Genomic_DNA"/>
</dbReference>
<evidence type="ECO:0000256" key="4">
    <source>
        <dbReference type="ARBA" id="ARBA00023254"/>
    </source>
</evidence>
<dbReference type="PANTHER" id="PTHR45991:SF1">
    <property type="entry name" value="PACHYTENE CHECKPOINT PROTEIN 2 HOMOLOG"/>
    <property type="match status" value="1"/>
</dbReference>
<accession>B4N9B0</accession>
<dbReference type="InterPro" id="IPR003593">
    <property type="entry name" value="AAA+_ATPase"/>
</dbReference>
<proteinExistence type="inferred from homology"/>
<dbReference type="SMR" id="B4N9B0"/>
<evidence type="ECO:0000256" key="3">
    <source>
        <dbReference type="ARBA" id="ARBA00022840"/>
    </source>
</evidence>
<dbReference type="GO" id="GO:0051598">
    <property type="term" value="P:meiotic recombination checkpoint signaling"/>
    <property type="evidence" value="ECO:0007669"/>
    <property type="project" value="EnsemblMetazoa"/>
</dbReference>
<evidence type="ECO:0000259" key="6">
    <source>
        <dbReference type="SMART" id="SM00382"/>
    </source>
</evidence>
<evidence type="ECO:0000313" key="7">
    <source>
        <dbReference type="EMBL" id="EDW80543.1"/>
    </source>
</evidence>
<dbReference type="PRINTS" id="PR00300">
    <property type="entry name" value="CLPPROTEASEA"/>
</dbReference>
<dbReference type="GO" id="GO:0007131">
    <property type="term" value="P:reciprocal meiotic recombination"/>
    <property type="evidence" value="ECO:0007669"/>
    <property type="project" value="TreeGrafter"/>
</dbReference>
<dbReference type="Gene3D" id="3.40.50.300">
    <property type="entry name" value="P-loop containing nucleotide triphosphate hydrolases"/>
    <property type="match status" value="1"/>
</dbReference>
<keyword evidence="2 5" id="KW-0547">Nucleotide-binding</keyword>
<dbReference type="AlphaFoldDB" id="B4N9B0"/>
<dbReference type="Proteomes" id="UP000007798">
    <property type="component" value="Unassembled WGS sequence"/>
</dbReference>
<dbReference type="SUPFAM" id="SSF52540">
    <property type="entry name" value="P-loop containing nucleoside triphosphate hydrolases"/>
    <property type="match status" value="1"/>
</dbReference>
<dbReference type="FunFam" id="3.40.50.300:FF:003471">
    <property type="entry name" value="GG17442"/>
    <property type="match status" value="1"/>
</dbReference>
<evidence type="ECO:0000256" key="1">
    <source>
        <dbReference type="ARBA" id="ARBA00007271"/>
    </source>
</evidence>
<organism evidence="7 8">
    <name type="scientific">Drosophila willistoni</name>
    <name type="common">Fruit fly</name>
    <dbReference type="NCBI Taxonomy" id="7260"/>
    <lineage>
        <taxon>Eukaryota</taxon>
        <taxon>Metazoa</taxon>
        <taxon>Ecdysozoa</taxon>
        <taxon>Arthropoda</taxon>
        <taxon>Hexapoda</taxon>
        <taxon>Insecta</taxon>
        <taxon>Pterygota</taxon>
        <taxon>Neoptera</taxon>
        <taxon>Endopterygota</taxon>
        <taxon>Diptera</taxon>
        <taxon>Brachycera</taxon>
        <taxon>Muscomorpha</taxon>
        <taxon>Ephydroidea</taxon>
        <taxon>Drosophilidae</taxon>
        <taxon>Drosophila</taxon>
        <taxon>Sophophora</taxon>
    </lineage>
</organism>
<evidence type="ECO:0000256" key="2">
    <source>
        <dbReference type="ARBA" id="ARBA00022741"/>
    </source>
</evidence>
<dbReference type="CDD" id="cd19508">
    <property type="entry name" value="RecA-like_Pch2-like"/>
    <property type="match status" value="1"/>
</dbReference>
<protein>
    <recommendedName>
        <fullName evidence="6">AAA+ ATPase domain-containing protein</fullName>
    </recommendedName>
</protein>
<dbReference type="OMA" id="YMTQRPE"/>
<dbReference type="Pfam" id="PF00004">
    <property type="entry name" value="AAA"/>
    <property type="match status" value="1"/>
</dbReference>
<sequence>MNLLSSKGTLHVEIRLKRSDQRLQSLRTSLDPIVSQYMQSAISVPQNVSFVPDLGLEVNSPLQQLVESFLVESDSGSNVTVKGAHKYCYHYYMAQRAEPSSGLGLFDSGSEGDGGDGLDSVVAANHVLLPATQFIGLWENLVYEDGLKEKLLKFALSALSFSQHEVDTNIISCNRLILLHGPPGTGKTSLCKALAQKLSVRTQHTFAYTHLVEINSHSLFSKWFSESGKLVARLFTKIGELVADRNNLVCVLIDEVESLAYARSAMSSNEPRDAMRVVNAVLTQLDDIKSCSNVLILATSNLAQSIDLAFLDRADIRQYIGYPAVSAIRSIYKTMLSELMNTGILQREALEIEDAEEGLLTSLAERSVGLSGRTLRKLPLLAHARFTSGDLFEPNEKIGLSDFLDSMLLALEHHLAEQHHLKHENI</sequence>
<dbReference type="FunCoup" id="B4N9B0">
    <property type="interactions" value="1448"/>
</dbReference>
<reference evidence="7 8" key="1">
    <citation type="journal article" date="2007" name="Nature">
        <title>Evolution of genes and genomes on the Drosophila phylogeny.</title>
        <authorList>
            <consortium name="Drosophila 12 Genomes Consortium"/>
            <person name="Clark A.G."/>
            <person name="Eisen M.B."/>
            <person name="Smith D.R."/>
            <person name="Bergman C.M."/>
            <person name="Oliver B."/>
            <person name="Markow T.A."/>
            <person name="Kaufman T.C."/>
            <person name="Kellis M."/>
            <person name="Gelbart W."/>
            <person name="Iyer V.N."/>
            <person name="Pollard D.A."/>
            <person name="Sackton T.B."/>
            <person name="Larracuente A.M."/>
            <person name="Singh N.D."/>
            <person name="Abad J.P."/>
            <person name="Abt D.N."/>
            <person name="Adryan B."/>
            <person name="Aguade M."/>
            <person name="Akashi H."/>
            <person name="Anderson W.W."/>
            <person name="Aquadro C.F."/>
            <person name="Ardell D.H."/>
            <person name="Arguello R."/>
            <person name="Artieri C.G."/>
            <person name="Barbash D.A."/>
            <person name="Barker D."/>
            <person name="Barsanti P."/>
            <person name="Batterham P."/>
            <person name="Batzoglou S."/>
            <person name="Begun D."/>
            <person name="Bhutkar A."/>
            <person name="Blanco E."/>
            <person name="Bosak S.A."/>
            <person name="Bradley R.K."/>
            <person name="Brand A.D."/>
            <person name="Brent M.R."/>
            <person name="Brooks A.N."/>
            <person name="Brown R.H."/>
            <person name="Butlin R.K."/>
            <person name="Caggese C."/>
            <person name="Calvi B.R."/>
            <person name="Bernardo de Carvalho A."/>
            <person name="Caspi A."/>
            <person name="Castrezana S."/>
            <person name="Celniker S.E."/>
            <person name="Chang J.L."/>
            <person name="Chapple C."/>
            <person name="Chatterji S."/>
            <person name="Chinwalla A."/>
            <person name="Civetta A."/>
            <person name="Clifton S.W."/>
            <person name="Comeron J.M."/>
            <person name="Costello J.C."/>
            <person name="Coyne J.A."/>
            <person name="Daub J."/>
            <person name="David R.G."/>
            <person name="Delcher A.L."/>
            <person name="Delehaunty K."/>
            <person name="Do C.B."/>
            <person name="Ebling H."/>
            <person name="Edwards K."/>
            <person name="Eickbush T."/>
            <person name="Evans J.D."/>
            <person name="Filipski A."/>
            <person name="Findeiss S."/>
            <person name="Freyhult E."/>
            <person name="Fulton L."/>
            <person name="Fulton R."/>
            <person name="Garcia A.C."/>
            <person name="Gardiner A."/>
            <person name="Garfield D.A."/>
            <person name="Garvin B.E."/>
            <person name="Gibson G."/>
            <person name="Gilbert D."/>
            <person name="Gnerre S."/>
            <person name="Godfrey J."/>
            <person name="Good R."/>
            <person name="Gotea V."/>
            <person name="Gravely B."/>
            <person name="Greenberg A.J."/>
            <person name="Griffiths-Jones S."/>
            <person name="Gross S."/>
            <person name="Guigo R."/>
            <person name="Gustafson E.A."/>
            <person name="Haerty W."/>
            <person name="Hahn M.W."/>
            <person name="Halligan D.L."/>
            <person name="Halpern A.L."/>
            <person name="Halter G.M."/>
            <person name="Han M.V."/>
            <person name="Heger A."/>
            <person name="Hillier L."/>
            <person name="Hinrichs A.S."/>
            <person name="Holmes I."/>
            <person name="Hoskins R.A."/>
            <person name="Hubisz M.J."/>
            <person name="Hultmark D."/>
            <person name="Huntley M.A."/>
            <person name="Jaffe D.B."/>
            <person name="Jagadeeshan S."/>
            <person name="Jeck W.R."/>
            <person name="Johnson J."/>
            <person name="Jones C.D."/>
            <person name="Jordan W.C."/>
            <person name="Karpen G.H."/>
            <person name="Kataoka E."/>
            <person name="Keightley P.D."/>
            <person name="Kheradpour P."/>
            <person name="Kirkness E.F."/>
            <person name="Koerich L.B."/>
            <person name="Kristiansen K."/>
            <person name="Kudrna D."/>
            <person name="Kulathinal R.J."/>
            <person name="Kumar S."/>
            <person name="Kwok R."/>
            <person name="Lander E."/>
            <person name="Langley C.H."/>
            <person name="Lapoint R."/>
            <person name="Lazzaro B.P."/>
            <person name="Lee S.J."/>
            <person name="Levesque L."/>
            <person name="Li R."/>
            <person name="Lin C.F."/>
            <person name="Lin M.F."/>
            <person name="Lindblad-Toh K."/>
            <person name="Llopart A."/>
            <person name="Long M."/>
            <person name="Low L."/>
            <person name="Lozovsky E."/>
            <person name="Lu J."/>
            <person name="Luo M."/>
            <person name="Machado C.A."/>
            <person name="Makalowski W."/>
            <person name="Marzo M."/>
            <person name="Matsuda M."/>
            <person name="Matzkin L."/>
            <person name="McAllister B."/>
            <person name="McBride C.S."/>
            <person name="McKernan B."/>
            <person name="McKernan K."/>
            <person name="Mendez-Lago M."/>
            <person name="Minx P."/>
            <person name="Mollenhauer M.U."/>
            <person name="Montooth K."/>
            <person name="Mount S.M."/>
            <person name="Mu X."/>
            <person name="Myers E."/>
            <person name="Negre B."/>
            <person name="Newfeld S."/>
            <person name="Nielsen R."/>
            <person name="Noor M.A."/>
            <person name="O'Grady P."/>
            <person name="Pachter L."/>
            <person name="Papaceit M."/>
            <person name="Parisi M.J."/>
            <person name="Parisi M."/>
            <person name="Parts L."/>
            <person name="Pedersen J.S."/>
            <person name="Pesole G."/>
            <person name="Phillippy A.M."/>
            <person name="Ponting C.P."/>
            <person name="Pop M."/>
            <person name="Porcelli D."/>
            <person name="Powell J.R."/>
            <person name="Prohaska S."/>
            <person name="Pruitt K."/>
            <person name="Puig M."/>
            <person name="Quesneville H."/>
            <person name="Ram K.R."/>
            <person name="Rand D."/>
            <person name="Rasmussen M.D."/>
            <person name="Reed L.K."/>
            <person name="Reenan R."/>
            <person name="Reily A."/>
            <person name="Remington K.A."/>
            <person name="Rieger T.T."/>
            <person name="Ritchie M.G."/>
            <person name="Robin C."/>
            <person name="Rogers Y.H."/>
            <person name="Rohde C."/>
            <person name="Rozas J."/>
            <person name="Rubenfield M.J."/>
            <person name="Ruiz A."/>
            <person name="Russo S."/>
            <person name="Salzberg S.L."/>
            <person name="Sanchez-Gracia A."/>
            <person name="Saranga D.J."/>
            <person name="Sato H."/>
            <person name="Schaeffer S.W."/>
            <person name="Schatz M.C."/>
            <person name="Schlenke T."/>
            <person name="Schwartz R."/>
            <person name="Segarra C."/>
            <person name="Singh R.S."/>
            <person name="Sirot L."/>
            <person name="Sirota M."/>
            <person name="Sisneros N.B."/>
            <person name="Smith C.D."/>
            <person name="Smith T.F."/>
            <person name="Spieth J."/>
            <person name="Stage D.E."/>
            <person name="Stark A."/>
            <person name="Stephan W."/>
            <person name="Strausberg R.L."/>
            <person name="Strempel S."/>
            <person name="Sturgill D."/>
            <person name="Sutton G."/>
            <person name="Sutton G.G."/>
            <person name="Tao W."/>
            <person name="Teichmann S."/>
            <person name="Tobari Y.N."/>
            <person name="Tomimura Y."/>
            <person name="Tsolas J.M."/>
            <person name="Valente V.L."/>
            <person name="Venter E."/>
            <person name="Venter J.C."/>
            <person name="Vicario S."/>
            <person name="Vieira F.G."/>
            <person name="Vilella A.J."/>
            <person name="Villasante A."/>
            <person name="Walenz B."/>
            <person name="Wang J."/>
            <person name="Wasserman M."/>
            <person name="Watts T."/>
            <person name="Wilson D."/>
            <person name="Wilson R.K."/>
            <person name="Wing R.A."/>
            <person name="Wolfner M.F."/>
            <person name="Wong A."/>
            <person name="Wong G.K."/>
            <person name="Wu C.I."/>
            <person name="Wu G."/>
            <person name="Yamamoto D."/>
            <person name="Yang H.P."/>
            <person name="Yang S.P."/>
            <person name="Yorke J.A."/>
            <person name="Yoshida K."/>
            <person name="Zdobnov E."/>
            <person name="Zhang P."/>
            <person name="Zhang Y."/>
            <person name="Zimin A.V."/>
            <person name="Baldwin J."/>
            <person name="Abdouelleil A."/>
            <person name="Abdulkadir J."/>
            <person name="Abebe A."/>
            <person name="Abera B."/>
            <person name="Abreu J."/>
            <person name="Acer S.C."/>
            <person name="Aftuck L."/>
            <person name="Alexander A."/>
            <person name="An P."/>
            <person name="Anderson E."/>
            <person name="Anderson S."/>
            <person name="Arachi H."/>
            <person name="Azer M."/>
            <person name="Bachantsang P."/>
            <person name="Barry A."/>
            <person name="Bayul T."/>
            <person name="Berlin A."/>
            <person name="Bessette D."/>
            <person name="Bloom T."/>
            <person name="Blye J."/>
            <person name="Boguslavskiy L."/>
            <person name="Bonnet C."/>
            <person name="Boukhgalter B."/>
            <person name="Bourzgui I."/>
            <person name="Brown A."/>
            <person name="Cahill P."/>
            <person name="Channer S."/>
            <person name="Cheshatsang Y."/>
            <person name="Chuda L."/>
            <person name="Citroen M."/>
            <person name="Collymore A."/>
            <person name="Cooke P."/>
            <person name="Costello M."/>
            <person name="D'Aco K."/>
            <person name="Daza R."/>
            <person name="De Haan G."/>
            <person name="DeGray S."/>
            <person name="DeMaso C."/>
            <person name="Dhargay N."/>
            <person name="Dooley K."/>
            <person name="Dooley E."/>
            <person name="Doricent M."/>
            <person name="Dorje P."/>
            <person name="Dorjee K."/>
            <person name="Dupes A."/>
            <person name="Elong R."/>
            <person name="Falk J."/>
            <person name="Farina A."/>
            <person name="Faro S."/>
            <person name="Ferguson D."/>
            <person name="Fisher S."/>
            <person name="Foley C.D."/>
            <person name="Franke A."/>
            <person name="Friedrich D."/>
            <person name="Gadbois L."/>
            <person name="Gearin G."/>
            <person name="Gearin C.R."/>
            <person name="Giannoukos G."/>
            <person name="Goode T."/>
            <person name="Graham J."/>
            <person name="Grandbois E."/>
            <person name="Grewal S."/>
            <person name="Gyaltsen K."/>
            <person name="Hafez N."/>
            <person name="Hagos B."/>
            <person name="Hall J."/>
            <person name="Henson C."/>
            <person name="Hollinger A."/>
            <person name="Honan T."/>
            <person name="Huard M.D."/>
            <person name="Hughes L."/>
            <person name="Hurhula B."/>
            <person name="Husby M.E."/>
            <person name="Kamat A."/>
            <person name="Kanga B."/>
            <person name="Kashin S."/>
            <person name="Khazanovich D."/>
            <person name="Kisner P."/>
            <person name="Lance K."/>
            <person name="Lara M."/>
            <person name="Lee W."/>
            <person name="Lennon N."/>
            <person name="Letendre F."/>
            <person name="LeVine R."/>
            <person name="Lipovsky A."/>
            <person name="Liu X."/>
            <person name="Liu J."/>
            <person name="Liu S."/>
            <person name="Lokyitsang T."/>
            <person name="Lokyitsang Y."/>
            <person name="Lubonja R."/>
            <person name="Lui A."/>
            <person name="MacDonald P."/>
            <person name="Magnisalis V."/>
            <person name="Maru K."/>
            <person name="Matthews C."/>
            <person name="McCusker W."/>
            <person name="McDonough S."/>
            <person name="Mehta T."/>
            <person name="Meldrim J."/>
            <person name="Meneus L."/>
            <person name="Mihai O."/>
            <person name="Mihalev A."/>
            <person name="Mihova T."/>
            <person name="Mittelman R."/>
            <person name="Mlenga V."/>
            <person name="Montmayeur A."/>
            <person name="Mulrain L."/>
            <person name="Navidi A."/>
            <person name="Naylor J."/>
            <person name="Negash T."/>
            <person name="Nguyen T."/>
            <person name="Nguyen N."/>
            <person name="Nicol R."/>
            <person name="Norbu C."/>
            <person name="Norbu N."/>
            <person name="Novod N."/>
            <person name="O'Neill B."/>
            <person name="Osman S."/>
            <person name="Markiewicz E."/>
            <person name="Oyono O.L."/>
            <person name="Patti C."/>
            <person name="Phunkhang P."/>
            <person name="Pierre F."/>
            <person name="Priest M."/>
            <person name="Raghuraman S."/>
            <person name="Rege F."/>
            <person name="Reyes R."/>
            <person name="Rise C."/>
            <person name="Rogov P."/>
            <person name="Ross K."/>
            <person name="Ryan E."/>
            <person name="Settipalli S."/>
            <person name="Shea T."/>
            <person name="Sherpa N."/>
            <person name="Shi L."/>
            <person name="Shih D."/>
            <person name="Sparrow T."/>
            <person name="Spaulding J."/>
            <person name="Stalker J."/>
            <person name="Stange-Thomann N."/>
            <person name="Stavropoulos S."/>
            <person name="Stone C."/>
            <person name="Strader C."/>
            <person name="Tesfaye S."/>
            <person name="Thomson T."/>
            <person name="Thoulutsang Y."/>
            <person name="Thoulutsang D."/>
            <person name="Topham K."/>
            <person name="Topping I."/>
            <person name="Tsamla T."/>
            <person name="Vassiliev H."/>
            <person name="Vo A."/>
            <person name="Wangchuk T."/>
            <person name="Wangdi T."/>
            <person name="Weiand M."/>
            <person name="Wilkinson J."/>
            <person name="Wilson A."/>
            <person name="Yadav S."/>
            <person name="Young G."/>
            <person name="Yu Q."/>
            <person name="Zembek L."/>
            <person name="Zhong D."/>
            <person name="Zimmer A."/>
            <person name="Zwirko Z."/>
            <person name="Jaffe D.B."/>
            <person name="Alvarez P."/>
            <person name="Brockman W."/>
            <person name="Butler J."/>
            <person name="Chin C."/>
            <person name="Gnerre S."/>
            <person name="Grabherr M."/>
            <person name="Kleber M."/>
            <person name="Mauceli E."/>
            <person name="MacCallum I."/>
        </authorList>
    </citation>
    <scope>NUCLEOTIDE SEQUENCE [LARGE SCALE GENOMIC DNA]</scope>
    <source>
        <strain evidence="8">Tucson 14030-0811.24</strain>
    </source>
</reference>
<keyword evidence="4" id="KW-0469">Meiosis</keyword>
<dbReference type="GO" id="GO:0005634">
    <property type="term" value="C:nucleus"/>
    <property type="evidence" value="ECO:0007669"/>
    <property type="project" value="TreeGrafter"/>
</dbReference>
<dbReference type="GO" id="GO:0005524">
    <property type="term" value="F:ATP binding"/>
    <property type="evidence" value="ECO:0007669"/>
    <property type="project" value="UniProtKB-KW"/>
</dbReference>
<feature type="domain" description="AAA+ ATPase" evidence="6">
    <location>
        <begin position="173"/>
        <end position="324"/>
    </location>
</feature>
<dbReference type="KEGG" id="dwi:6647848"/>
<dbReference type="InterPro" id="IPR058249">
    <property type="entry name" value="Pch2_C"/>
</dbReference>
<dbReference type="Pfam" id="PF23242">
    <property type="entry name" value="AAA_lid_TRIP13_C"/>
    <property type="match status" value="1"/>
</dbReference>
<name>B4N9B0_DROWI</name>
<dbReference type="InterPro" id="IPR003960">
    <property type="entry name" value="ATPase_AAA_CS"/>
</dbReference>
<keyword evidence="3 5" id="KW-0067">ATP-binding</keyword>
<dbReference type="PhylomeDB" id="B4N9B0"/>
<keyword evidence="8" id="KW-1185">Reference proteome</keyword>
<gene>
    <name evidence="7" type="primary">Dwil\GK11512</name>
    <name evidence="7" type="ORF">Dwil_GK11512</name>
</gene>
<dbReference type="InParanoid" id="B4N9B0"/>
<dbReference type="GO" id="GO:0016887">
    <property type="term" value="F:ATP hydrolysis activity"/>
    <property type="evidence" value="ECO:0007669"/>
    <property type="project" value="InterPro"/>
</dbReference>
<dbReference type="InterPro" id="IPR027417">
    <property type="entry name" value="P-loop_NTPase"/>
</dbReference>
<evidence type="ECO:0000313" key="8">
    <source>
        <dbReference type="Proteomes" id="UP000007798"/>
    </source>
</evidence>
<dbReference type="PANTHER" id="PTHR45991">
    <property type="entry name" value="PACHYTENE CHECKPOINT PROTEIN 2"/>
    <property type="match status" value="1"/>
</dbReference>